<evidence type="ECO:0000256" key="5">
    <source>
        <dbReference type="RuleBase" id="RU004187"/>
    </source>
</evidence>
<dbReference type="OrthoDB" id="1748577at2759"/>
<dbReference type="PANTHER" id="PTHR11353">
    <property type="entry name" value="CHAPERONIN"/>
    <property type="match status" value="1"/>
</dbReference>
<dbReference type="InterPro" id="IPR002423">
    <property type="entry name" value="Cpn60/GroEL/TCP-1"/>
</dbReference>
<dbReference type="Gene3D" id="1.10.560.10">
    <property type="entry name" value="GroEL-like equatorial domain"/>
    <property type="match status" value="1"/>
</dbReference>
<accession>A0A1S3AIM6</accession>
<dbReference type="InParanoid" id="A0A1S3AIM6"/>
<evidence type="ECO:0000256" key="2">
    <source>
        <dbReference type="ARBA" id="ARBA00022741"/>
    </source>
</evidence>
<dbReference type="AlphaFoldDB" id="A0A1S3AIM6"/>
<dbReference type="Proteomes" id="UP001652624">
    <property type="component" value="Chromosome 8"/>
</dbReference>
<dbReference type="RefSeq" id="XP_007535753.2">
    <property type="nucleotide sequence ID" value="XM_007535691.2"/>
</dbReference>
<dbReference type="SUPFAM" id="SSF54849">
    <property type="entry name" value="GroEL-intermediate domain like"/>
    <property type="match status" value="1"/>
</dbReference>
<dbReference type="SUPFAM" id="SSF48592">
    <property type="entry name" value="GroEL equatorial domain-like"/>
    <property type="match status" value="1"/>
</dbReference>
<dbReference type="FunCoup" id="A0A1S3AIM6">
    <property type="interactions" value="12"/>
</dbReference>
<dbReference type="InterPro" id="IPR027413">
    <property type="entry name" value="GROEL-like_equatorial_sf"/>
</dbReference>
<evidence type="ECO:0000256" key="1">
    <source>
        <dbReference type="ARBA" id="ARBA00008020"/>
    </source>
</evidence>
<dbReference type="GO" id="GO:0005524">
    <property type="term" value="F:ATP binding"/>
    <property type="evidence" value="ECO:0007669"/>
    <property type="project" value="UniProtKB-KW"/>
</dbReference>
<keyword evidence="7" id="KW-1185">Reference proteome</keyword>
<name>A0A1S3AIM6_ERIEU</name>
<dbReference type="CTD" id="150160"/>
<feature type="compositionally biased region" description="Basic residues" evidence="6">
    <location>
        <begin position="522"/>
        <end position="535"/>
    </location>
</feature>
<dbReference type="InterPro" id="IPR017998">
    <property type="entry name" value="Chaperone_TCP-1"/>
</dbReference>
<dbReference type="GeneID" id="103124933"/>
<evidence type="ECO:0000313" key="8">
    <source>
        <dbReference type="RefSeq" id="XP_007535753.2"/>
    </source>
</evidence>
<dbReference type="Gene3D" id="3.30.260.10">
    <property type="entry name" value="TCP-1-like chaperonin intermediate domain"/>
    <property type="match status" value="1"/>
</dbReference>
<keyword evidence="2 5" id="KW-0547">Nucleotide-binding</keyword>
<evidence type="ECO:0000313" key="7">
    <source>
        <dbReference type="Proteomes" id="UP001652624"/>
    </source>
</evidence>
<dbReference type="eggNOG" id="KOG0362">
    <property type="taxonomic scope" value="Eukaryota"/>
</dbReference>
<dbReference type="Gene3D" id="3.50.7.10">
    <property type="entry name" value="GroEL"/>
    <property type="match status" value="1"/>
</dbReference>
<keyword evidence="3 5" id="KW-0067">ATP-binding</keyword>
<dbReference type="InterPro" id="IPR027409">
    <property type="entry name" value="GroEL-like_apical_dom_sf"/>
</dbReference>
<dbReference type="InterPro" id="IPR027410">
    <property type="entry name" value="TCP-1-like_intermed_sf"/>
</dbReference>
<dbReference type="GO" id="GO:0005832">
    <property type="term" value="C:chaperonin-containing T-complex"/>
    <property type="evidence" value="ECO:0007669"/>
    <property type="project" value="UniProtKB-ARBA"/>
</dbReference>
<dbReference type="PRINTS" id="PR00304">
    <property type="entry name" value="TCOMPLEXTCP1"/>
</dbReference>
<dbReference type="Pfam" id="PF00118">
    <property type="entry name" value="Cpn60_TCP1"/>
    <property type="match status" value="1"/>
</dbReference>
<dbReference type="GO" id="GO:0140662">
    <property type="term" value="F:ATP-dependent protein folding chaperone"/>
    <property type="evidence" value="ECO:0007669"/>
    <property type="project" value="InterPro"/>
</dbReference>
<dbReference type="SUPFAM" id="SSF52029">
    <property type="entry name" value="GroEL apical domain-like"/>
    <property type="match status" value="1"/>
</dbReference>
<sequence>MGSAPPSPSPQGLGAGQAARAPQLSSLAAVQSLASVLRPCYGPLGRQKLLVPARGASECTGSAAPILQALRLEHPAARLVRDVAQRQAEQSGDGAACVVLLGAALLRESEQLLAEGLARPHLLRGLERAATECGALLPELAVRALGPLEDPRWALAATVGPHPPGLATLVAAACGELREPEGDFHPERLTLCGVLGGRPEESRLLPGLVLAGRPCGKREAALNGARVAVFSCFFGPPGTHGQSRARLDNAAELDAYATAAERWAERQVGQLVAAGVTAAVFSGDVDERAVAQADRRGLLVVQVRAPDAALLSRTLGVPLLPSLLPVTRPAPCRRVYPQELGDSSFVVFELDAPTLTLLLRGPTDAGLRASERAARQGLAAFAQLCGDPRLLPGAGASEMALSARLGERGARAGPPDGPGLLAWARALRELPEALAENAGLEVPGVLAQLRGAVQAGHLLLGVGADGLIDVALEEVWEPLATKAQAFRAAAAVAQQLVAVDDIVVARQLPATPPPRSASLDRHKGKGRPRKGPRGR</sequence>
<organism evidence="7 8">
    <name type="scientific">Erinaceus europaeus</name>
    <name type="common">Western European hedgehog</name>
    <dbReference type="NCBI Taxonomy" id="9365"/>
    <lineage>
        <taxon>Eukaryota</taxon>
        <taxon>Metazoa</taxon>
        <taxon>Chordata</taxon>
        <taxon>Craniata</taxon>
        <taxon>Vertebrata</taxon>
        <taxon>Euteleostomi</taxon>
        <taxon>Mammalia</taxon>
        <taxon>Eutheria</taxon>
        <taxon>Laurasiatheria</taxon>
        <taxon>Eulipotyphla</taxon>
        <taxon>Erinaceidae</taxon>
        <taxon>Erinaceinae</taxon>
        <taxon>Erinaceus</taxon>
    </lineage>
</organism>
<gene>
    <name evidence="8" type="primary">CCT8L2</name>
</gene>
<keyword evidence="4 5" id="KW-0143">Chaperone</keyword>
<comment type="similarity">
    <text evidence="1 5">Belongs to the TCP-1 chaperonin family.</text>
</comment>
<evidence type="ECO:0000256" key="3">
    <source>
        <dbReference type="ARBA" id="ARBA00022840"/>
    </source>
</evidence>
<evidence type="ECO:0000256" key="6">
    <source>
        <dbReference type="SAM" id="MobiDB-lite"/>
    </source>
</evidence>
<proteinExistence type="inferred from homology"/>
<feature type="region of interest" description="Disordered" evidence="6">
    <location>
        <begin position="509"/>
        <end position="535"/>
    </location>
</feature>
<protein>
    <submittedName>
        <fullName evidence="8">T-complex protein 1 subunit theta-like 2</fullName>
    </submittedName>
</protein>
<evidence type="ECO:0000256" key="4">
    <source>
        <dbReference type="ARBA" id="ARBA00023186"/>
    </source>
</evidence>
<reference evidence="8" key="1">
    <citation type="submission" date="2025-08" db="UniProtKB">
        <authorList>
            <consortium name="RefSeq"/>
        </authorList>
    </citation>
    <scope>IDENTIFICATION</scope>
</reference>